<evidence type="ECO:0000313" key="1">
    <source>
        <dbReference type="EMBL" id="EGC47240.1"/>
    </source>
</evidence>
<dbReference type="Proteomes" id="UP000008142">
    <property type="component" value="Unassembled WGS sequence"/>
</dbReference>
<protein>
    <submittedName>
        <fullName evidence="1">Uncharacterized protein</fullName>
    </submittedName>
</protein>
<dbReference type="AlphaFoldDB" id="F0UM43"/>
<sequence>MSHLFNQNPKYYLLSASRQEAGDDQSEFQCQSPSFLETINEDFANSDSDNDIPGEEALLFPAEPFNKDAADNVDHIEWLLKATAEENISENILKNDDQEDSDEIDTSLISLLSEGLSTLKKQCRSQFPILSVKKTSIPIVSSMQMSTLSSAQKHLTESSLRSLYFQNPIPLISALLKSPNFQQQMYIGMAEIINNPTELWQSHSWGSSVKYCSGKFA</sequence>
<gene>
    <name evidence="1" type="ORF">HCEG_06455</name>
</gene>
<name>F0UM43_AJEC8</name>
<dbReference type="OrthoDB" id="4190600at2759"/>
<evidence type="ECO:0000313" key="2">
    <source>
        <dbReference type="Proteomes" id="UP000008142"/>
    </source>
</evidence>
<dbReference type="HOGENOM" id="CLU_110763_0_0_1"/>
<proteinExistence type="predicted"/>
<organism evidence="2">
    <name type="scientific">Ajellomyces capsulatus (strain H88)</name>
    <name type="common">Darling's disease fungus</name>
    <name type="synonym">Histoplasma capsulatum</name>
    <dbReference type="NCBI Taxonomy" id="544711"/>
    <lineage>
        <taxon>Eukaryota</taxon>
        <taxon>Fungi</taxon>
        <taxon>Dikarya</taxon>
        <taxon>Ascomycota</taxon>
        <taxon>Pezizomycotina</taxon>
        <taxon>Eurotiomycetes</taxon>
        <taxon>Eurotiomycetidae</taxon>
        <taxon>Onygenales</taxon>
        <taxon>Ajellomycetaceae</taxon>
        <taxon>Histoplasma</taxon>
    </lineage>
</organism>
<accession>F0UM43</accession>
<reference evidence="2" key="1">
    <citation type="submission" date="2008-07" db="EMBL/GenBank/DDBJ databases">
        <title>Annotation of Ajellomyces capsulatus strain H88.</title>
        <authorList>
            <person name="Champion M."/>
            <person name="Cuomo C."/>
            <person name="Ma L.-J."/>
            <person name="Henn M.R."/>
            <person name="Sil A."/>
            <person name="Goldman B."/>
            <person name="Young S.K."/>
            <person name="Kodira C.D."/>
            <person name="Zeng Q."/>
            <person name="Koehrsen M."/>
            <person name="Alvarado L."/>
            <person name="Berlin A."/>
            <person name="Borenstein D."/>
            <person name="Chen Z."/>
            <person name="Engels R."/>
            <person name="Freedman E."/>
            <person name="Gellesch M."/>
            <person name="Goldberg J."/>
            <person name="Griggs A."/>
            <person name="Gujja S."/>
            <person name="Heiman D."/>
            <person name="Hepburn T."/>
            <person name="Howarth C."/>
            <person name="Jen D."/>
            <person name="Larson L."/>
            <person name="Lewis B."/>
            <person name="Mehta T."/>
            <person name="Park D."/>
            <person name="Pearson M."/>
            <person name="Roberts A."/>
            <person name="Saif S."/>
            <person name="Shea T."/>
            <person name="Shenoy N."/>
            <person name="Sisk P."/>
            <person name="Stolte C."/>
            <person name="Sykes S."/>
            <person name="Walk T."/>
            <person name="White J."/>
            <person name="Yandava C."/>
            <person name="Klein B."/>
            <person name="McEwen J.G."/>
            <person name="Puccia R."/>
            <person name="Goldman G.H."/>
            <person name="Felipe M.S."/>
            <person name="Nino-Vega G."/>
            <person name="San-Blas G."/>
            <person name="Taylor J."/>
            <person name="Mendoza L."/>
            <person name="Galagan J."/>
            <person name="Nusbaum C."/>
            <person name="Birren B."/>
        </authorList>
    </citation>
    <scope>NUCLEOTIDE SEQUENCE [LARGE SCALE GENOMIC DNA]</scope>
    <source>
        <strain evidence="2">H88</strain>
    </source>
</reference>
<dbReference type="EMBL" id="DS990640">
    <property type="protein sequence ID" value="EGC47240.1"/>
    <property type="molecule type" value="Genomic_DNA"/>
</dbReference>